<dbReference type="EMBL" id="QZKU01000128">
    <property type="protein sequence ID" value="RJP16202.1"/>
    <property type="molecule type" value="Genomic_DNA"/>
</dbReference>
<dbReference type="Proteomes" id="UP000265882">
    <property type="component" value="Unassembled WGS sequence"/>
</dbReference>
<sequence length="94" mass="10444">MRIPPLVRKMAVENQIVQIATSGVDGRPHIAAARGLRVVNEERVAFEDWFCYQTLENISHNPRVALSILEPGNDHGYQLLGVVDKAGLTHLNSE</sequence>
<dbReference type="PANTHER" id="PTHR40660:SF1">
    <property type="entry name" value="5'-PHOSPHATE OXIDASE PUTATIVE DOMAIN-CONTAINING PROTEIN-RELATED"/>
    <property type="match status" value="1"/>
</dbReference>
<evidence type="ECO:0000259" key="1">
    <source>
        <dbReference type="Pfam" id="PF01243"/>
    </source>
</evidence>
<protein>
    <submittedName>
        <fullName evidence="2">Pyridoxamine 5'-phosphate oxidase family protein</fullName>
    </submittedName>
</protein>
<gene>
    <name evidence="2" type="ORF">C4520_19550</name>
</gene>
<comment type="caution">
    <text evidence="2">The sequence shown here is derived from an EMBL/GenBank/DDBJ whole genome shotgun (WGS) entry which is preliminary data.</text>
</comment>
<dbReference type="InterPro" id="IPR012349">
    <property type="entry name" value="Split_barrel_FMN-bd"/>
</dbReference>
<evidence type="ECO:0000313" key="2">
    <source>
        <dbReference type="EMBL" id="RJP16202.1"/>
    </source>
</evidence>
<organism evidence="2 3">
    <name type="scientific">Abyssobacteria bacterium (strain SURF_5)</name>
    <dbReference type="NCBI Taxonomy" id="2093360"/>
    <lineage>
        <taxon>Bacteria</taxon>
        <taxon>Pseudomonadati</taxon>
        <taxon>Candidatus Hydrogenedentota</taxon>
        <taxon>Candidatus Abyssobacteria</taxon>
    </lineage>
</organism>
<dbReference type="SUPFAM" id="SSF50475">
    <property type="entry name" value="FMN-binding split barrel"/>
    <property type="match status" value="1"/>
</dbReference>
<dbReference type="PANTHER" id="PTHR40660">
    <property type="entry name" value="5'-PHOSPHATE OXIDASE PUTATIVE DOMAIN-CONTAINING PROTEIN-RELATED"/>
    <property type="match status" value="1"/>
</dbReference>
<feature type="domain" description="Pyridoxamine 5'-phosphate oxidase N-terminal" evidence="1">
    <location>
        <begin position="10"/>
        <end position="84"/>
    </location>
</feature>
<dbReference type="InterPro" id="IPR011576">
    <property type="entry name" value="Pyridox_Oxase_N"/>
</dbReference>
<proteinExistence type="predicted"/>
<dbReference type="Pfam" id="PF01243">
    <property type="entry name" value="PNPOx_N"/>
    <property type="match status" value="1"/>
</dbReference>
<dbReference type="Gene3D" id="2.30.110.10">
    <property type="entry name" value="Electron Transport, Fmn-binding Protein, Chain A"/>
    <property type="match status" value="1"/>
</dbReference>
<accession>A0A3A4N9X5</accession>
<dbReference type="AlphaFoldDB" id="A0A3A4N9X5"/>
<reference evidence="2 3" key="1">
    <citation type="journal article" date="2017" name="ISME J.">
        <title>Energy and carbon metabolisms in a deep terrestrial subsurface fluid microbial community.</title>
        <authorList>
            <person name="Momper L."/>
            <person name="Jungbluth S.P."/>
            <person name="Lee M.D."/>
            <person name="Amend J.P."/>
        </authorList>
    </citation>
    <scope>NUCLEOTIDE SEQUENCE [LARGE SCALE GENOMIC DNA]</scope>
    <source>
        <strain evidence="2">SURF_5</strain>
    </source>
</reference>
<name>A0A3A4N9X5_ABYX5</name>
<evidence type="ECO:0000313" key="3">
    <source>
        <dbReference type="Proteomes" id="UP000265882"/>
    </source>
</evidence>